<sequence>MTFYRDEQQHLEVEALPYQTVEALPHHTVQKLYVFLNPCFSLISAANLNGANANDD</sequence>
<comment type="caution">
    <text evidence="1">The sequence shown here is derived from an EMBL/GenBank/DDBJ whole genome shotgun (WGS) entry which is preliminary data.</text>
</comment>
<dbReference type="RefSeq" id="WP_190447783.1">
    <property type="nucleotide sequence ID" value="NZ_JAMPLM010000005.1"/>
</dbReference>
<reference evidence="1 2" key="1">
    <citation type="submission" date="2022-04" db="EMBL/GenBank/DDBJ databases">
        <title>Positive selection, recombination, and allopatry shape intraspecific diversity of widespread and dominant cyanobacteria.</title>
        <authorList>
            <person name="Wei J."/>
            <person name="Shu W."/>
            <person name="Hu C."/>
        </authorList>
    </citation>
    <scope>NUCLEOTIDE SEQUENCE [LARGE SCALE GENOMIC DNA]</scope>
    <source>
        <strain evidence="1 2">AS-A4</strain>
    </source>
</reference>
<dbReference type="Proteomes" id="UP001476950">
    <property type="component" value="Unassembled WGS sequence"/>
</dbReference>
<accession>A0ABV0KHI5</accession>
<organism evidence="1 2">
    <name type="scientific">Stenomitos frigidus AS-A4</name>
    <dbReference type="NCBI Taxonomy" id="2933935"/>
    <lineage>
        <taxon>Bacteria</taxon>
        <taxon>Bacillati</taxon>
        <taxon>Cyanobacteriota</taxon>
        <taxon>Cyanophyceae</taxon>
        <taxon>Leptolyngbyales</taxon>
        <taxon>Leptolyngbyaceae</taxon>
        <taxon>Stenomitos</taxon>
    </lineage>
</organism>
<protein>
    <submittedName>
        <fullName evidence="1">Uncharacterized protein</fullName>
    </submittedName>
</protein>
<keyword evidence="2" id="KW-1185">Reference proteome</keyword>
<proteinExistence type="predicted"/>
<evidence type="ECO:0000313" key="1">
    <source>
        <dbReference type="EMBL" id="MEP1058498.1"/>
    </source>
</evidence>
<name>A0ABV0KHI5_9CYAN</name>
<evidence type="ECO:0000313" key="2">
    <source>
        <dbReference type="Proteomes" id="UP001476950"/>
    </source>
</evidence>
<gene>
    <name evidence="1" type="ORF">NDI38_08615</name>
</gene>
<dbReference type="EMBL" id="JAMPLM010000005">
    <property type="protein sequence ID" value="MEP1058498.1"/>
    <property type="molecule type" value="Genomic_DNA"/>
</dbReference>